<name>Q23QR3_TETTS</name>
<dbReference type="HOGENOM" id="CLU_3018512_0_0_1"/>
<keyword evidence="2" id="KW-1185">Reference proteome</keyword>
<evidence type="ECO:0000313" key="1">
    <source>
        <dbReference type="EMBL" id="EAR98825.1"/>
    </source>
</evidence>
<accession>Q23QR3</accession>
<sequence length="56" mass="6616">MCEGQLEGEKYETPWLKACFCEKKPSNQVNPNSNWLYEYVLLFFKQLCKSDSFVNS</sequence>
<proteinExistence type="predicted"/>
<dbReference type="Proteomes" id="UP000009168">
    <property type="component" value="Unassembled WGS sequence"/>
</dbReference>
<gene>
    <name evidence="1" type="ORF">TTHERM_00251200</name>
</gene>
<dbReference type="InParanoid" id="Q23QR3"/>
<reference evidence="2" key="1">
    <citation type="journal article" date="2006" name="PLoS Biol.">
        <title>Macronuclear genome sequence of the ciliate Tetrahymena thermophila, a model eukaryote.</title>
        <authorList>
            <person name="Eisen J.A."/>
            <person name="Coyne R.S."/>
            <person name="Wu M."/>
            <person name="Wu D."/>
            <person name="Thiagarajan M."/>
            <person name="Wortman J.R."/>
            <person name="Badger J.H."/>
            <person name="Ren Q."/>
            <person name="Amedeo P."/>
            <person name="Jones K.M."/>
            <person name="Tallon L.J."/>
            <person name="Delcher A.L."/>
            <person name="Salzberg S.L."/>
            <person name="Silva J.C."/>
            <person name="Haas B.J."/>
            <person name="Majoros W.H."/>
            <person name="Farzad M."/>
            <person name="Carlton J.M."/>
            <person name="Smith R.K. Jr."/>
            <person name="Garg J."/>
            <person name="Pearlman R.E."/>
            <person name="Karrer K.M."/>
            <person name="Sun L."/>
            <person name="Manning G."/>
            <person name="Elde N.C."/>
            <person name="Turkewitz A.P."/>
            <person name="Asai D.J."/>
            <person name="Wilkes D.E."/>
            <person name="Wang Y."/>
            <person name="Cai H."/>
            <person name="Collins K."/>
            <person name="Stewart B.A."/>
            <person name="Lee S.R."/>
            <person name="Wilamowska K."/>
            <person name="Weinberg Z."/>
            <person name="Ruzzo W.L."/>
            <person name="Wloga D."/>
            <person name="Gaertig J."/>
            <person name="Frankel J."/>
            <person name="Tsao C.-C."/>
            <person name="Gorovsky M.A."/>
            <person name="Keeling P.J."/>
            <person name="Waller R.F."/>
            <person name="Patron N.J."/>
            <person name="Cherry J.M."/>
            <person name="Stover N.A."/>
            <person name="Krieger C.J."/>
            <person name="del Toro C."/>
            <person name="Ryder H.F."/>
            <person name="Williamson S.C."/>
            <person name="Barbeau R.A."/>
            <person name="Hamilton E.P."/>
            <person name="Orias E."/>
        </authorList>
    </citation>
    <scope>NUCLEOTIDE SEQUENCE [LARGE SCALE GENOMIC DNA]</scope>
    <source>
        <strain evidence="2">SB210</strain>
    </source>
</reference>
<protein>
    <submittedName>
        <fullName evidence="1">Uncharacterized protein</fullName>
    </submittedName>
</protein>
<dbReference type="RefSeq" id="XP_001019070.1">
    <property type="nucleotide sequence ID" value="XM_001019070.1"/>
</dbReference>
<dbReference type="EMBL" id="GG662647">
    <property type="protein sequence ID" value="EAR98825.1"/>
    <property type="molecule type" value="Genomic_DNA"/>
</dbReference>
<evidence type="ECO:0000313" key="2">
    <source>
        <dbReference type="Proteomes" id="UP000009168"/>
    </source>
</evidence>
<organism evidence="1 2">
    <name type="scientific">Tetrahymena thermophila (strain SB210)</name>
    <dbReference type="NCBI Taxonomy" id="312017"/>
    <lineage>
        <taxon>Eukaryota</taxon>
        <taxon>Sar</taxon>
        <taxon>Alveolata</taxon>
        <taxon>Ciliophora</taxon>
        <taxon>Intramacronucleata</taxon>
        <taxon>Oligohymenophorea</taxon>
        <taxon>Hymenostomatida</taxon>
        <taxon>Tetrahymenina</taxon>
        <taxon>Tetrahymenidae</taxon>
        <taxon>Tetrahymena</taxon>
    </lineage>
</organism>
<dbReference type="KEGG" id="tet:TTHERM_00251200"/>
<dbReference type="GeneID" id="7832035"/>
<dbReference type="AlphaFoldDB" id="Q23QR3"/>